<evidence type="ECO:0000256" key="3">
    <source>
        <dbReference type="ARBA" id="ARBA00006958"/>
    </source>
</evidence>
<evidence type="ECO:0000256" key="7">
    <source>
        <dbReference type="ARBA" id="ARBA00023242"/>
    </source>
</evidence>
<dbReference type="PANTHER" id="PTHR22930:SF85">
    <property type="entry name" value="GH03217P-RELATED"/>
    <property type="match status" value="1"/>
</dbReference>
<evidence type="ECO:0000313" key="11">
    <source>
        <dbReference type="Proteomes" id="UP001187531"/>
    </source>
</evidence>
<dbReference type="GO" id="GO:0005634">
    <property type="term" value="C:nucleus"/>
    <property type="evidence" value="ECO:0007669"/>
    <property type="project" value="UniProtKB-SubCell"/>
</dbReference>
<feature type="domain" description="DDE Tnp4" evidence="9">
    <location>
        <begin position="52"/>
        <end position="161"/>
    </location>
</feature>
<protein>
    <recommendedName>
        <fullName evidence="9">DDE Tnp4 domain-containing protein</fullName>
    </recommendedName>
</protein>
<evidence type="ECO:0000259" key="9">
    <source>
        <dbReference type="Pfam" id="PF13359"/>
    </source>
</evidence>
<sequence length="209" mass="23842">MSQTAPRNLISALILVNEIFDSDDESTDSDDESTDSENELYQDEEELNEPRQPGSMHHARVFRHSEICTDLQNSTLFFPEDSHLIGNAAYPLSDRLLTPYRDTGNLTRYQVRYNFKLSSTRMSVERAIGMLKGRFRRLKFFYSPDLAFISKSVIAACTLHNFCIDENDLHFENSEELSSGGAATIDSENNIYNSTVTARAKRDRIARLL</sequence>
<evidence type="ECO:0000256" key="5">
    <source>
        <dbReference type="ARBA" id="ARBA00022723"/>
    </source>
</evidence>
<proteinExistence type="inferred from homology"/>
<feature type="compositionally biased region" description="Acidic residues" evidence="8">
    <location>
        <begin position="21"/>
        <end position="47"/>
    </location>
</feature>
<feature type="region of interest" description="Disordered" evidence="8">
    <location>
        <begin position="21"/>
        <end position="56"/>
    </location>
</feature>
<dbReference type="PANTHER" id="PTHR22930">
    <property type="match status" value="1"/>
</dbReference>
<dbReference type="Pfam" id="PF13359">
    <property type="entry name" value="DDE_Tnp_4"/>
    <property type="match status" value="1"/>
</dbReference>
<dbReference type="GO" id="GO:0016787">
    <property type="term" value="F:hydrolase activity"/>
    <property type="evidence" value="ECO:0007669"/>
    <property type="project" value="UniProtKB-KW"/>
</dbReference>
<comment type="cofactor">
    <cofactor evidence="1">
        <name>a divalent metal cation</name>
        <dbReference type="ChEBI" id="CHEBI:60240"/>
    </cofactor>
</comment>
<dbReference type="InterPro" id="IPR045249">
    <property type="entry name" value="HARBI1-like"/>
</dbReference>
<evidence type="ECO:0000313" key="10">
    <source>
        <dbReference type="EMBL" id="KAK2709806.1"/>
    </source>
</evidence>
<keyword evidence="6" id="KW-0378">Hydrolase</keyword>
<evidence type="ECO:0000256" key="1">
    <source>
        <dbReference type="ARBA" id="ARBA00001968"/>
    </source>
</evidence>
<comment type="caution">
    <text evidence="10">The sequence shown here is derived from an EMBL/GenBank/DDBJ whole genome shotgun (WGS) entry which is preliminary data.</text>
</comment>
<dbReference type="EMBL" id="JAVRJZ010000017">
    <property type="protein sequence ID" value="KAK2709806.1"/>
    <property type="molecule type" value="Genomic_DNA"/>
</dbReference>
<evidence type="ECO:0000256" key="8">
    <source>
        <dbReference type="SAM" id="MobiDB-lite"/>
    </source>
</evidence>
<dbReference type="GO" id="GO:0046872">
    <property type="term" value="F:metal ion binding"/>
    <property type="evidence" value="ECO:0007669"/>
    <property type="project" value="UniProtKB-KW"/>
</dbReference>
<keyword evidence="11" id="KW-1185">Reference proteome</keyword>
<dbReference type="Proteomes" id="UP001187531">
    <property type="component" value="Unassembled WGS sequence"/>
</dbReference>
<comment type="similarity">
    <text evidence="3">Belongs to the HARBI1 family.</text>
</comment>
<dbReference type="InterPro" id="IPR027806">
    <property type="entry name" value="HARBI1_dom"/>
</dbReference>
<comment type="subcellular location">
    <subcellularLocation>
        <location evidence="2">Nucleus</location>
    </subcellularLocation>
</comment>
<gene>
    <name evidence="10" type="ORF">QYM36_013471</name>
</gene>
<organism evidence="10 11">
    <name type="scientific">Artemia franciscana</name>
    <name type="common">Brine shrimp</name>
    <name type="synonym">Artemia sanfranciscana</name>
    <dbReference type="NCBI Taxonomy" id="6661"/>
    <lineage>
        <taxon>Eukaryota</taxon>
        <taxon>Metazoa</taxon>
        <taxon>Ecdysozoa</taxon>
        <taxon>Arthropoda</taxon>
        <taxon>Crustacea</taxon>
        <taxon>Branchiopoda</taxon>
        <taxon>Anostraca</taxon>
        <taxon>Artemiidae</taxon>
        <taxon>Artemia</taxon>
    </lineage>
</organism>
<keyword evidence="5" id="KW-0479">Metal-binding</keyword>
<evidence type="ECO:0000256" key="6">
    <source>
        <dbReference type="ARBA" id="ARBA00022801"/>
    </source>
</evidence>
<reference evidence="10" key="1">
    <citation type="submission" date="2023-07" db="EMBL/GenBank/DDBJ databases">
        <title>Chromosome-level genome assembly of Artemia franciscana.</title>
        <authorList>
            <person name="Jo E."/>
        </authorList>
    </citation>
    <scope>NUCLEOTIDE SEQUENCE</scope>
    <source>
        <tissue evidence="10">Whole body</tissue>
    </source>
</reference>
<accession>A0AA88HLF7</accession>
<keyword evidence="4" id="KW-0540">Nuclease</keyword>
<dbReference type="GO" id="GO:0004518">
    <property type="term" value="F:nuclease activity"/>
    <property type="evidence" value="ECO:0007669"/>
    <property type="project" value="UniProtKB-KW"/>
</dbReference>
<evidence type="ECO:0000256" key="2">
    <source>
        <dbReference type="ARBA" id="ARBA00004123"/>
    </source>
</evidence>
<dbReference type="AlphaFoldDB" id="A0AA88HLF7"/>
<name>A0AA88HLF7_ARTSF</name>
<keyword evidence="7" id="KW-0539">Nucleus</keyword>
<evidence type="ECO:0000256" key="4">
    <source>
        <dbReference type="ARBA" id="ARBA00022722"/>
    </source>
</evidence>